<dbReference type="EMBL" id="CP071794">
    <property type="protein sequence ID" value="QTD57328.1"/>
    <property type="molecule type" value="Genomic_DNA"/>
</dbReference>
<reference evidence="1 2" key="1">
    <citation type="submission" date="2021-03" db="EMBL/GenBank/DDBJ databases">
        <title>Complete genome of Parasphingorhabdus_sp.JHSY0214.</title>
        <authorList>
            <person name="Yoo J.H."/>
            <person name="Bae J.W."/>
        </authorList>
    </citation>
    <scope>NUCLEOTIDE SEQUENCE [LARGE SCALE GENOMIC DNA]</scope>
    <source>
        <strain evidence="1 2">JHSY0214</strain>
    </source>
</reference>
<sequence length="159" mass="18358">MTSQNYKRIIAVKADAEKSYWALTEGMHEWWTRPDAPMKEMGDRSKFTFPPGNGYWTFEATALEPGRCVEMVCIEALHLHEDMPQEIETEWLDTRVRWDIRSNGNQTDIMIEHHGLIPGLHCYEICEAGWDMFFVDSLQAFLNTGKGNPHCAPTNDRHG</sequence>
<name>A0ABX7TAQ9_9SPHN</name>
<evidence type="ECO:0008006" key="3">
    <source>
        <dbReference type="Google" id="ProtNLM"/>
    </source>
</evidence>
<dbReference type="SUPFAM" id="SSF55961">
    <property type="entry name" value="Bet v1-like"/>
    <property type="match status" value="1"/>
</dbReference>
<dbReference type="Proteomes" id="UP000663923">
    <property type="component" value="Chromosome"/>
</dbReference>
<dbReference type="RefSeq" id="WP_207989710.1">
    <property type="nucleotide sequence ID" value="NZ_CP071794.1"/>
</dbReference>
<dbReference type="InterPro" id="IPR023393">
    <property type="entry name" value="START-like_dom_sf"/>
</dbReference>
<evidence type="ECO:0000313" key="1">
    <source>
        <dbReference type="EMBL" id="QTD57328.1"/>
    </source>
</evidence>
<protein>
    <recommendedName>
        <fullName evidence="3">ATPase</fullName>
    </recommendedName>
</protein>
<organism evidence="1 2">
    <name type="scientific">Parasphingorhabdus cellanae</name>
    <dbReference type="NCBI Taxonomy" id="2806553"/>
    <lineage>
        <taxon>Bacteria</taxon>
        <taxon>Pseudomonadati</taxon>
        <taxon>Pseudomonadota</taxon>
        <taxon>Alphaproteobacteria</taxon>
        <taxon>Sphingomonadales</taxon>
        <taxon>Sphingomonadaceae</taxon>
        <taxon>Parasphingorhabdus</taxon>
    </lineage>
</organism>
<gene>
    <name evidence="1" type="ORF">J4G78_07295</name>
</gene>
<accession>A0ABX7TAQ9</accession>
<proteinExistence type="predicted"/>
<keyword evidence="2" id="KW-1185">Reference proteome</keyword>
<evidence type="ECO:0000313" key="2">
    <source>
        <dbReference type="Proteomes" id="UP000663923"/>
    </source>
</evidence>
<dbReference type="Gene3D" id="3.30.530.20">
    <property type="match status" value="1"/>
</dbReference>